<dbReference type="Gene3D" id="1.10.150.130">
    <property type="match status" value="1"/>
</dbReference>
<protein>
    <submittedName>
        <fullName evidence="6">Site-specific integrase</fullName>
    </submittedName>
</protein>
<dbReference type="InterPro" id="IPR028259">
    <property type="entry name" value="AP2-like_int_N"/>
</dbReference>
<dbReference type="Pfam" id="PF14657">
    <property type="entry name" value="Arm-DNA-bind_4"/>
    <property type="match status" value="1"/>
</dbReference>
<reference evidence="6 7" key="1">
    <citation type="journal article" date="2018" name="Int. J. Syst. Evol. Microbiol.">
        <title>Bifidobacterium callitrichidarum sp. nov. from the faeces of the emperor tamarin (Saguinus imperator).</title>
        <authorList>
            <person name="Modesto M."/>
            <person name="Michelini S."/>
            <person name="Sansosti M.C."/>
            <person name="De Filippo C."/>
            <person name="Cavalieri D."/>
            <person name="Qvirist L."/>
            <person name="Andlid T."/>
            <person name="Spiezio C."/>
            <person name="Sandri C."/>
            <person name="Pascarelli S."/>
            <person name="Sgorbati B."/>
            <person name="Mattarelli P."/>
        </authorList>
    </citation>
    <scope>NUCLEOTIDE SEQUENCE [LARGE SCALE GENOMIC DNA]</scope>
    <source>
        <strain evidence="6 7">TRI 5</strain>
    </source>
</reference>
<comment type="similarity">
    <text evidence="1">Belongs to the 'phage' integrase family.</text>
</comment>
<keyword evidence="3" id="KW-0238">DNA-binding</keyword>
<dbReference type="GO" id="GO:0006310">
    <property type="term" value="P:DNA recombination"/>
    <property type="evidence" value="ECO:0007669"/>
    <property type="project" value="UniProtKB-KW"/>
</dbReference>
<organism evidence="6 7">
    <name type="scientific">Bifidobacterium callitrichidarum</name>
    <dbReference type="NCBI Taxonomy" id="2052941"/>
    <lineage>
        <taxon>Bacteria</taxon>
        <taxon>Bacillati</taxon>
        <taxon>Actinomycetota</taxon>
        <taxon>Actinomycetes</taxon>
        <taxon>Bifidobacteriales</taxon>
        <taxon>Bifidobacteriaceae</taxon>
        <taxon>Bifidobacterium</taxon>
    </lineage>
</organism>
<evidence type="ECO:0000256" key="3">
    <source>
        <dbReference type="ARBA" id="ARBA00023125"/>
    </source>
</evidence>
<dbReference type="PROSITE" id="PS51898">
    <property type="entry name" value="TYR_RECOMBINASE"/>
    <property type="match status" value="1"/>
</dbReference>
<dbReference type="PANTHER" id="PTHR30629:SF2">
    <property type="entry name" value="PROPHAGE INTEGRASE INTS-RELATED"/>
    <property type="match status" value="1"/>
</dbReference>
<dbReference type="RefSeq" id="WP_109057683.1">
    <property type="nucleotide sequence ID" value="NZ_QFFM01000022.1"/>
</dbReference>
<dbReference type="SUPFAM" id="SSF56349">
    <property type="entry name" value="DNA breaking-rejoining enzymes"/>
    <property type="match status" value="1"/>
</dbReference>
<name>A0A2U2N481_9BIFI</name>
<dbReference type="InterPro" id="IPR004107">
    <property type="entry name" value="Integrase_SAM-like_N"/>
</dbReference>
<accession>A0A2U2N481</accession>
<dbReference type="Pfam" id="PF14659">
    <property type="entry name" value="Phage_int_SAM_3"/>
    <property type="match status" value="1"/>
</dbReference>
<dbReference type="InterPro" id="IPR011010">
    <property type="entry name" value="DNA_brk_join_enz"/>
</dbReference>
<evidence type="ECO:0000259" key="5">
    <source>
        <dbReference type="PROSITE" id="PS51898"/>
    </source>
</evidence>
<dbReference type="CDD" id="cd01189">
    <property type="entry name" value="INT_ICEBs1_C_like"/>
    <property type="match status" value="1"/>
</dbReference>
<dbReference type="EMBL" id="QFFM01000022">
    <property type="protein sequence ID" value="PWG63838.1"/>
    <property type="molecule type" value="Genomic_DNA"/>
</dbReference>
<evidence type="ECO:0000256" key="4">
    <source>
        <dbReference type="ARBA" id="ARBA00023172"/>
    </source>
</evidence>
<evidence type="ECO:0000256" key="2">
    <source>
        <dbReference type="ARBA" id="ARBA00022908"/>
    </source>
</evidence>
<dbReference type="GO" id="GO:0003677">
    <property type="term" value="F:DNA binding"/>
    <property type="evidence" value="ECO:0007669"/>
    <property type="project" value="UniProtKB-KW"/>
</dbReference>
<dbReference type="AlphaFoldDB" id="A0A2U2N481"/>
<dbReference type="InterPro" id="IPR010998">
    <property type="entry name" value="Integrase_recombinase_N"/>
</dbReference>
<keyword evidence="2" id="KW-0229">DNA integration</keyword>
<keyword evidence="7" id="KW-1185">Reference proteome</keyword>
<comment type="caution">
    <text evidence="6">The sequence shown here is derived from an EMBL/GenBank/DDBJ whole genome shotgun (WGS) entry which is preliminary data.</text>
</comment>
<dbReference type="Pfam" id="PF00589">
    <property type="entry name" value="Phage_integrase"/>
    <property type="match status" value="1"/>
</dbReference>
<dbReference type="OrthoDB" id="1822491at2"/>
<dbReference type="Gene3D" id="1.10.443.10">
    <property type="entry name" value="Intergrase catalytic core"/>
    <property type="match status" value="1"/>
</dbReference>
<sequence>MASNPLPYYLKNGEKRYRIAYRKPDHSQGTKRGFKRSKDAKDWAARIEISLNDNDFIDPASGEVTIGVLARTYLEGKEGAVKPSYKRDLESAWRVHVQPKWGNRAVNTIRRSEIQTWVSRLATGDEKHGMPGRSASVVIRAYDLLKQILDMAVADRLIRKTPCVDISLPRKTRKERTYLDEAQVLALADASGKYRTLILVLGFCGLRMGEARGLKVAAVDMENNRIRVLESVTRVNREYVASKPKTWETREVPVPEFVMQALREQCKGKDSSALVFNGRAHDGYLGEYRRGSYGWYSRALAASDTPSLTIHDLRHTAASIAIHSGANVKAVQRMLGHKTATMTLDLYADLFDSDLDAVAENVNRKIECAVTTT</sequence>
<keyword evidence="4" id="KW-0233">DNA recombination</keyword>
<dbReference type="InterPro" id="IPR050808">
    <property type="entry name" value="Phage_Integrase"/>
</dbReference>
<feature type="domain" description="Tyr recombinase" evidence="5">
    <location>
        <begin position="174"/>
        <end position="360"/>
    </location>
</feature>
<dbReference type="InterPro" id="IPR013762">
    <property type="entry name" value="Integrase-like_cat_sf"/>
</dbReference>
<gene>
    <name evidence="6" type="ORF">DF196_09980</name>
</gene>
<evidence type="ECO:0000256" key="1">
    <source>
        <dbReference type="ARBA" id="ARBA00008857"/>
    </source>
</evidence>
<dbReference type="PANTHER" id="PTHR30629">
    <property type="entry name" value="PROPHAGE INTEGRASE"/>
    <property type="match status" value="1"/>
</dbReference>
<dbReference type="GO" id="GO:0015074">
    <property type="term" value="P:DNA integration"/>
    <property type="evidence" value="ECO:0007669"/>
    <property type="project" value="UniProtKB-KW"/>
</dbReference>
<proteinExistence type="inferred from homology"/>
<evidence type="ECO:0000313" key="7">
    <source>
        <dbReference type="Proteomes" id="UP000245876"/>
    </source>
</evidence>
<evidence type="ECO:0000313" key="6">
    <source>
        <dbReference type="EMBL" id="PWG63838.1"/>
    </source>
</evidence>
<dbReference type="Proteomes" id="UP000245876">
    <property type="component" value="Unassembled WGS sequence"/>
</dbReference>
<dbReference type="InterPro" id="IPR002104">
    <property type="entry name" value="Integrase_catalytic"/>
</dbReference>